<dbReference type="PANTHER" id="PTHR36838:SF1">
    <property type="entry name" value="SLR1864 PROTEIN"/>
    <property type="match status" value="1"/>
</dbReference>
<feature type="transmembrane region" description="Helical" evidence="8">
    <location>
        <begin position="227"/>
        <end position="248"/>
    </location>
</feature>
<evidence type="ECO:0000256" key="6">
    <source>
        <dbReference type="ARBA" id="ARBA00022989"/>
    </source>
</evidence>
<feature type="transmembrane region" description="Helical" evidence="8">
    <location>
        <begin position="286"/>
        <end position="306"/>
    </location>
</feature>
<dbReference type="PANTHER" id="PTHR36838">
    <property type="entry name" value="AUXIN EFFLUX CARRIER FAMILY PROTEIN"/>
    <property type="match status" value="1"/>
</dbReference>
<evidence type="ECO:0000256" key="4">
    <source>
        <dbReference type="ARBA" id="ARBA00022475"/>
    </source>
</evidence>
<accession>A0A0S3Q135</accession>
<organism evidence="9 10">
    <name type="scientific">Variibacter gotjawalensis</name>
    <dbReference type="NCBI Taxonomy" id="1333996"/>
    <lineage>
        <taxon>Bacteria</taxon>
        <taxon>Pseudomonadati</taxon>
        <taxon>Pseudomonadota</taxon>
        <taxon>Alphaproteobacteria</taxon>
        <taxon>Hyphomicrobiales</taxon>
        <taxon>Nitrobacteraceae</taxon>
        <taxon>Variibacter</taxon>
    </lineage>
</organism>
<feature type="transmembrane region" description="Helical" evidence="8">
    <location>
        <begin position="6"/>
        <end position="25"/>
    </location>
</feature>
<feature type="transmembrane region" description="Helical" evidence="8">
    <location>
        <begin position="196"/>
        <end position="215"/>
    </location>
</feature>
<comment type="subcellular location">
    <subcellularLocation>
        <location evidence="1">Cell membrane</location>
        <topology evidence="1">Multi-pass membrane protein</topology>
    </subcellularLocation>
</comment>
<feature type="transmembrane region" description="Helical" evidence="8">
    <location>
        <begin position="123"/>
        <end position="144"/>
    </location>
</feature>
<dbReference type="Gene3D" id="1.20.1530.20">
    <property type="match status" value="1"/>
</dbReference>
<gene>
    <name evidence="9" type="ORF">GJW-30_1_04455</name>
</gene>
<evidence type="ECO:0000313" key="9">
    <source>
        <dbReference type="EMBL" id="BAT61893.1"/>
    </source>
</evidence>
<reference evidence="9 10" key="1">
    <citation type="submission" date="2015-08" db="EMBL/GenBank/DDBJ databases">
        <title>Investigation of the bacterial diversity of lava forest soil.</title>
        <authorList>
            <person name="Lee J.S."/>
        </authorList>
    </citation>
    <scope>NUCLEOTIDE SEQUENCE [LARGE SCALE GENOMIC DNA]</scope>
    <source>
        <strain evidence="9 10">GJW-30</strain>
    </source>
</reference>
<dbReference type="Pfam" id="PF03547">
    <property type="entry name" value="Mem_trans"/>
    <property type="match status" value="1"/>
</dbReference>
<keyword evidence="6 8" id="KW-1133">Transmembrane helix</keyword>
<feature type="transmembrane region" description="Helical" evidence="8">
    <location>
        <begin position="165"/>
        <end position="184"/>
    </location>
</feature>
<dbReference type="OrthoDB" id="9810457at2"/>
<keyword evidence="5 8" id="KW-0812">Transmembrane</keyword>
<comment type="similarity">
    <text evidence="2">Belongs to the auxin efflux carrier (TC 2.A.69) family.</text>
</comment>
<dbReference type="RefSeq" id="WP_096358530.1">
    <property type="nucleotide sequence ID" value="NZ_AP014946.1"/>
</dbReference>
<dbReference type="InterPro" id="IPR004776">
    <property type="entry name" value="Mem_transp_PIN-like"/>
</dbReference>
<dbReference type="AlphaFoldDB" id="A0A0S3Q135"/>
<protein>
    <submittedName>
        <fullName evidence="9">Putative transporter YfdV</fullName>
    </submittedName>
</protein>
<dbReference type="Proteomes" id="UP000236884">
    <property type="component" value="Chromosome"/>
</dbReference>
<feature type="transmembrane region" description="Helical" evidence="8">
    <location>
        <begin position="96"/>
        <end position="117"/>
    </location>
</feature>
<proteinExistence type="inferred from homology"/>
<dbReference type="EMBL" id="AP014946">
    <property type="protein sequence ID" value="BAT61893.1"/>
    <property type="molecule type" value="Genomic_DNA"/>
</dbReference>
<keyword evidence="4" id="KW-1003">Cell membrane</keyword>
<evidence type="ECO:0000256" key="5">
    <source>
        <dbReference type="ARBA" id="ARBA00022692"/>
    </source>
</evidence>
<keyword evidence="10" id="KW-1185">Reference proteome</keyword>
<evidence type="ECO:0000256" key="1">
    <source>
        <dbReference type="ARBA" id="ARBA00004651"/>
    </source>
</evidence>
<evidence type="ECO:0000313" key="10">
    <source>
        <dbReference type="Proteomes" id="UP000236884"/>
    </source>
</evidence>
<dbReference type="KEGG" id="vgo:GJW-30_1_04455"/>
<evidence type="ECO:0000256" key="3">
    <source>
        <dbReference type="ARBA" id="ARBA00022448"/>
    </source>
</evidence>
<feature type="transmembrane region" description="Helical" evidence="8">
    <location>
        <begin position="254"/>
        <end position="274"/>
    </location>
</feature>
<dbReference type="InterPro" id="IPR038770">
    <property type="entry name" value="Na+/solute_symporter_sf"/>
</dbReference>
<keyword evidence="3" id="KW-0813">Transport</keyword>
<evidence type="ECO:0000256" key="7">
    <source>
        <dbReference type="ARBA" id="ARBA00023136"/>
    </source>
</evidence>
<name>A0A0S3Q135_9BRAD</name>
<dbReference type="GO" id="GO:0005886">
    <property type="term" value="C:plasma membrane"/>
    <property type="evidence" value="ECO:0007669"/>
    <property type="project" value="UniProtKB-SubCell"/>
</dbReference>
<keyword evidence="7 8" id="KW-0472">Membrane</keyword>
<sequence>MAILNIVLPVFVLIILGWVAKRTFLSDPQATRGLRELVFRLLMPSMLFTAITQAPRIEVVGVTLIYFAACLVVFAIALVIARFIKLSLSRAAMLGLNSTYGNTVMMGIPIVVAAYGAEALPPLLTIIALHSAVLLTFAGVLIEIDAGRSGKSQSVMSLFRTIGEGIIKNPVILSIFLAFFWRAVELPVPIPIRDTLRFLGTAATPLALISLGASLPPFSFRSFTMETLAGSVLKLFALPAAVWGFGTLAGMPKASLAVAILTAGMPTGANAFLLAHRSEGLAESSAPTVIVTMLMSLVTIYVLLAVL</sequence>
<evidence type="ECO:0000256" key="2">
    <source>
        <dbReference type="ARBA" id="ARBA00010145"/>
    </source>
</evidence>
<feature type="transmembrane region" description="Helical" evidence="8">
    <location>
        <begin position="63"/>
        <end position="84"/>
    </location>
</feature>
<evidence type="ECO:0000256" key="8">
    <source>
        <dbReference type="SAM" id="Phobius"/>
    </source>
</evidence>
<dbReference type="GO" id="GO:0055085">
    <property type="term" value="P:transmembrane transport"/>
    <property type="evidence" value="ECO:0007669"/>
    <property type="project" value="InterPro"/>
</dbReference>